<reference evidence="2" key="1">
    <citation type="submission" date="2015-08" db="EMBL/GenBank/DDBJ databases">
        <authorList>
            <person name="Babu N.S."/>
            <person name="Beckwith C.J."/>
            <person name="Beseler K.G."/>
            <person name="Brison A."/>
            <person name="Carone J.V."/>
            <person name="Caskin T.P."/>
            <person name="Diamond M."/>
            <person name="Durham M.E."/>
            <person name="Foxe J.M."/>
            <person name="Go M."/>
            <person name="Henderson B.A."/>
            <person name="Jones I.B."/>
            <person name="McGettigan J.A."/>
            <person name="Micheletti S.J."/>
            <person name="Nasrallah M.E."/>
            <person name="Ortiz D."/>
            <person name="Piller C.R."/>
            <person name="Privatt S.R."/>
            <person name="Schneider S.L."/>
            <person name="Sharp S."/>
            <person name="Smith T.C."/>
            <person name="Stanton J.D."/>
            <person name="Ullery H.E."/>
            <person name="Wilson R.J."/>
            <person name="Serrano M.G."/>
            <person name="Buck G."/>
            <person name="Lee V."/>
            <person name="Wang Y."/>
            <person name="Carvalho R."/>
            <person name="Voegtly L."/>
            <person name="Shi R."/>
            <person name="Duckworth R."/>
            <person name="Johnson A."/>
            <person name="Loviza R."/>
            <person name="Walstead R."/>
            <person name="Shah Z."/>
            <person name="Kiflezghi M."/>
            <person name="Wade K."/>
            <person name="Ball S.L."/>
            <person name="Bradley K.W."/>
            <person name="Asai D.J."/>
            <person name="Bowman C.A."/>
            <person name="Russell D.A."/>
            <person name="Pope W.H."/>
            <person name="Jacobs-Sera D."/>
            <person name="Hendrix R.W."/>
            <person name="Hatfull G.F."/>
        </authorList>
    </citation>
    <scope>NUCLEOTIDE SEQUENCE</scope>
</reference>
<dbReference type="SUPFAM" id="SSF109854">
    <property type="entry name" value="DinB/YfiT-like putative metalloenzymes"/>
    <property type="match status" value="1"/>
</dbReference>
<dbReference type="InterPro" id="IPR024344">
    <property type="entry name" value="MDMPI_metal-binding"/>
</dbReference>
<dbReference type="InterPro" id="IPR017517">
    <property type="entry name" value="Maleyloyr_isom"/>
</dbReference>
<accession>A0A2P2C919</accession>
<dbReference type="EMBL" id="CZKA01000035">
    <property type="protein sequence ID" value="CUR57352.1"/>
    <property type="molecule type" value="Genomic_DNA"/>
</dbReference>
<dbReference type="AlphaFoldDB" id="A0A2P2C919"/>
<dbReference type="InterPro" id="IPR036527">
    <property type="entry name" value="SCP2_sterol-bd_dom_sf"/>
</dbReference>
<proteinExistence type="predicted"/>
<dbReference type="Gene3D" id="3.30.1050.20">
    <property type="match status" value="1"/>
</dbReference>
<name>A0A2P2C919_9ZZZZ</name>
<dbReference type="InterPro" id="IPR034660">
    <property type="entry name" value="DinB/YfiT-like"/>
</dbReference>
<evidence type="ECO:0000313" key="2">
    <source>
        <dbReference type="EMBL" id="CUR57352.1"/>
    </source>
</evidence>
<organism evidence="2">
    <name type="scientific">metagenome</name>
    <dbReference type="NCBI Taxonomy" id="256318"/>
    <lineage>
        <taxon>unclassified sequences</taxon>
        <taxon>metagenomes</taxon>
    </lineage>
</organism>
<gene>
    <name evidence="2" type="ORF">NOCA2400017</name>
</gene>
<protein>
    <recommendedName>
        <fullName evidence="1">Mycothiol-dependent maleylpyruvate isomerase metal-binding domain-containing protein</fullName>
    </recommendedName>
</protein>
<dbReference type="Pfam" id="PF11716">
    <property type="entry name" value="MDMPI_N"/>
    <property type="match status" value="1"/>
</dbReference>
<dbReference type="NCBIfam" id="TIGR03083">
    <property type="entry name" value="maleylpyruvate isomerase family mycothiol-dependent enzyme"/>
    <property type="match status" value="1"/>
</dbReference>
<sequence>MTSEIDLLHEATQRLVRRVDGLHDAAWSEPSGLPGWSRAHVVAHLTLNGEGLRGALEAVARGEAASMYASQERRDDDIVDLAGRPTTELRERFLASTSAFAHALGALPHELRSQPVERVPGGRVFAAFDALVMRWQEVEIHHVDLDAGYDVGQWPLEFAVRVIGSMSGRGAAGEPFRVAPTDTDRTWSFGDGGPTVTGTAAALAWWLTGRGAGDGLSTHDGTLPRIETW</sequence>
<dbReference type="GO" id="GO:0046872">
    <property type="term" value="F:metal ion binding"/>
    <property type="evidence" value="ECO:0007669"/>
    <property type="project" value="InterPro"/>
</dbReference>
<dbReference type="Gene3D" id="1.20.120.450">
    <property type="entry name" value="dinb family like domain"/>
    <property type="match status" value="1"/>
</dbReference>
<evidence type="ECO:0000259" key="1">
    <source>
        <dbReference type="Pfam" id="PF11716"/>
    </source>
</evidence>
<feature type="domain" description="Mycothiol-dependent maleylpyruvate isomerase metal-binding" evidence="1">
    <location>
        <begin position="8"/>
        <end position="145"/>
    </location>
</feature>
<dbReference type="SUPFAM" id="SSF55718">
    <property type="entry name" value="SCP-like"/>
    <property type="match status" value="1"/>
</dbReference>